<dbReference type="InterPro" id="IPR012094">
    <property type="entry name" value="tRNA_Ile_lys_synt"/>
</dbReference>
<keyword evidence="2 7" id="KW-0436">Ligase</keyword>
<evidence type="ECO:0000256" key="1">
    <source>
        <dbReference type="ARBA" id="ARBA00022490"/>
    </source>
</evidence>
<proteinExistence type="inferred from homology"/>
<evidence type="ECO:0000256" key="3">
    <source>
        <dbReference type="ARBA" id="ARBA00022694"/>
    </source>
</evidence>
<dbReference type="CDD" id="cd01992">
    <property type="entry name" value="TilS_N"/>
    <property type="match status" value="1"/>
</dbReference>
<dbReference type="AlphaFoldDB" id="A0A496PIH7"/>
<dbReference type="GO" id="GO:0006400">
    <property type="term" value="P:tRNA modification"/>
    <property type="evidence" value="ECO:0007669"/>
    <property type="project" value="UniProtKB-UniRule"/>
</dbReference>
<comment type="caution">
    <text evidence="10">The sequence shown here is derived from an EMBL/GenBank/DDBJ whole genome shotgun (WGS) entry which is preliminary data.</text>
</comment>
<evidence type="ECO:0000256" key="7">
    <source>
        <dbReference type="HAMAP-Rule" id="MF_01161"/>
    </source>
</evidence>
<dbReference type="InterPro" id="IPR012795">
    <property type="entry name" value="tRNA_Ile_lys_synt_N"/>
</dbReference>
<sequence length="350" mass="37102">MAKPRWPRKIFLSVEAARSAVRLHLPSSLGYLVACSGGADSLALAATMAWARAEGVLTGELGAVIVDHGMQPGSAEAAARAARECQALGFDTVAVITADVAGGNEADARTARYAALEAERVRVGADFVLTAHTADDQAEQVLLGLARGSGTRSIAGIPARGPRLLRPFLDLRREDTEAVCQAESLIPWEDPTNALPVHLRNRVRHEVLPLLREVLGEGIDDALVRTARLARQDAELLDELAAEALAVAVLEDEPAVLGDAADRVSGRAPTVWDLDRFVVRDAPAALRSRMLRLAAVSVGGRAPTAERTAALERLADGEGSAGPVQLDGHVSVTRERLAEDRSVLRFRGLG</sequence>
<dbReference type="EC" id="6.3.4.19" evidence="7"/>
<reference evidence="10 11" key="1">
    <citation type="submission" date="2018-07" db="EMBL/GenBank/DDBJ databases">
        <title>Arthrobacter sp. nov., isolated from raw cow's milk with high bacterial count.</title>
        <authorList>
            <person name="Hahne J."/>
            <person name="Isele D."/>
            <person name="Lipski A."/>
        </authorList>
    </citation>
    <scope>NUCLEOTIDE SEQUENCE [LARGE SCALE GENOMIC DNA]</scope>
    <source>
        <strain evidence="10 11">JZ R-183</strain>
    </source>
</reference>
<dbReference type="GO" id="GO:0032267">
    <property type="term" value="F:tRNA(Ile)-lysidine synthase activity"/>
    <property type="evidence" value="ECO:0007669"/>
    <property type="project" value="UniProtKB-EC"/>
</dbReference>
<dbReference type="SUPFAM" id="SSF52402">
    <property type="entry name" value="Adenine nucleotide alpha hydrolases-like"/>
    <property type="match status" value="1"/>
</dbReference>
<organism evidence="10 11">
    <name type="scientific">Galactobacter caseinivorans</name>
    <dbReference type="NCBI Taxonomy" id="2676123"/>
    <lineage>
        <taxon>Bacteria</taxon>
        <taxon>Bacillati</taxon>
        <taxon>Actinomycetota</taxon>
        <taxon>Actinomycetes</taxon>
        <taxon>Micrococcales</taxon>
        <taxon>Micrococcaceae</taxon>
        <taxon>Galactobacter</taxon>
    </lineage>
</organism>
<dbReference type="HAMAP" id="MF_01161">
    <property type="entry name" value="tRNA_Ile_lys_synt"/>
    <property type="match status" value="1"/>
</dbReference>
<evidence type="ECO:0000256" key="4">
    <source>
        <dbReference type="ARBA" id="ARBA00022741"/>
    </source>
</evidence>
<feature type="domain" description="tRNA(Ile)-lysidine synthase substrate-binding" evidence="9">
    <location>
        <begin position="279"/>
        <end position="336"/>
    </location>
</feature>
<dbReference type="PANTHER" id="PTHR43033">
    <property type="entry name" value="TRNA(ILE)-LYSIDINE SYNTHASE-RELATED"/>
    <property type="match status" value="1"/>
</dbReference>
<dbReference type="Pfam" id="PF09179">
    <property type="entry name" value="TilS"/>
    <property type="match status" value="1"/>
</dbReference>
<accession>A0A496PIH7</accession>
<dbReference type="Pfam" id="PF01171">
    <property type="entry name" value="ATP_bind_3"/>
    <property type="match status" value="1"/>
</dbReference>
<evidence type="ECO:0000259" key="9">
    <source>
        <dbReference type="Pfam" id="PF09179"/>
    </source>
</evidence>
<evidence type="ECO:0000313" key="10">
    <source>
        <dbReference type="EMBL" id="RKW70294.1"/>
    </source>
</evidence>
<keyword evidence="1 7" id="KW-0963">Cytoplasm</keyword>
<dbReference type="SUPFAM" id="SSF82829">
    <property type="entry name" value="MesJ substrate recognition domain-like"/>
    <property type="match status" value="1"/>
</dbReference>
<dbReference type="Gene3D" id="1.20.59.20">
    <property type="match status" value="1"/>
</dbReference>
<evidence type="ECO:0000256" key="2">
    <source>
        <dbReference type="ARBA" id="ARBA00022598"/>
    </source>
</evidence>
<dbReference type="InterPro" id="IPR015262">
    <property type="entry name" value="tRNA_Ile_lys_synt_subst-bd"/>
</dbReference>
<name>A0A496PIH7_9MICC</name>
<keyword evidence="4 7" id="KW-0547">Nucleotide-binding</keyword>
<dbReference type="GO" id="GO:0005524">
    <property type="term" value="F:ATP binding"/>
    <property type="evidence" value="ECO:0007669"/>
    <property type="project" value="UniProtKB-UniRule"/>
</dbReference>
<evidence type="ECO:0000259" key="8">
    <source>
        <dbReference type="Pfam" id="PF01171"/>
    </source>
</evidence>
<keyword evidence="11" id="KW-1185">Reference proteome</keyword>
<keyword evidence="5 7" id="KW-0067">ATP-binding</keyword>
<dbReference type="Proteomes" id="UP000273119">
    <property type="component" value="Unassembled WGS sequence"/>
</dbReference>
<dbReference type="InterPro" id="IPR014729">
    <property type="entry name" value="Rossmann-like_a/b/a_fold"/>
</dbReference>
<comment type="function">
    <text evidence="7">Ligates lysine onto the cytidine present at position 34 of the AUA codon-specific tRNA(Ile) that contains the anticodon CAU, in an ATP-dependent manner. Cytidine is converted to lysidine, thus changing the amino acid specificity of the tRNA from methionine to isoleucine.</text>
</comment>
<dbReference type="InterPro" id="IPR011063">
    <property type="entry name" value="TilS/TtcA_N"/>
</dbReference>
<evidence type="ECO:0000256" key="5">
    <source>
        <dbReference type="ARBA" id="ARBA00022840"/>
    </source>
</evidence>
<comment type="domain">
    <text evidence="7">The N-terminal region contains the highly conserved SGGXDS motif, predicted to be a P-loop motif involved in ATP binding.</text>
</comment>
<comment type="catalytic activity">
    <reaction evidence="6 7">
        <text>cytidine(34) in tRNA(Ile2) + L-lysine + ATP = lysidine(34) in tRNA(Ile2) + AMP + diphosphate + H(+)</text>
        <dbReference type="Rhea" id="RHEA:43744"/>
        <dbReference type="Rhea" id="RHEA-COMP:10625"/>
        <dbReference type="Rhea" id="RHEA-COMP:10670"/>
        <dbReference type="ChEBI" id="CHEBI:15378"/>
        <dbReference type="ChEBI" id="CHEBI:30616"/>
        <dbReference type="ChEBI" id="CHEBI:32551"/>
        <dbReference type="ChEBI" id="CHEBI:33019"/>
        <dbReference type="ChEBI" id="CHEBI:82748"/>
        <dbReference type="ChEBI" id="CHEBI:83665"/>
        <dbReference type="ChEBI" id="CHEBI:456215"/>
        <dbReference type="EC" id="6.3.4.19"/>
    </reaction>
</comment>
<comment type="subcellular location">
    <subcellularLocation>
        <location evidence="7">Cytoplasm</location>
    </subcellularLocation>
</comment>
<feature type="binding site" evidence="7">
    <location>
        <begin position="36"/>
        <end position="41"/>
    </location>
    <ligand>
        <name>ATP</name>
        <dbReference type="ChEBI" id="CHEBI:30616"/>
    </ligand>
</feature>
<dbReference type="EMBL" id="QQXL01000004">
    <property type="protein sequence ID" value="RKW70294.1"/>
    <property type="molecule type" value="Genomic_DNA"/>
</dbReference>
<comment type="similarity">
    <text evidence="7">Belongs to the tRNA(Ile)-lysidine synthase family.</text>
</comment>
<feature type="domain" description="tRNA(Ile)-lysidine/2-thiocytidine synthase N-terminal" evidence="8">
    <location>
        <begin position="31"/>
        <end position="206"/>
    </location>
</feature>
<dbReference type="PANTHER" id="PTHR43033:SF1">
    <property type="entry name" value="TRNA(ILE)-LYSIDINE SYNTHASE-RELATED"/>
    <property type="match status" value="1"/>
</dbReference>
<dbReference type="Gene3D" id="3.40.50.620">
    <property type="entry name" value="HUPs"/>
    <property type="match status" value="1"/>
</dbReference>
<keyword evidence="3 7" id="KW-0819">tRNA processing</keyword>
<dbReference type="GO" id="GO:0005737">
    <property type="term" value="C:cytoplasm"/>
    <property type="evidence" value="ECO:0007669"/>
    <property type="project" value="UniProtKB-SubCell"/>
</dbReference>
<evidence type="ECO:0000256" key="6">
    <source>
        <dbReference type="ARBA" id="ARBA00048539"/>
    </source>
</evidence>
<evidence type="ECO:0000313" key="11">
    <source>
        <dbReference type="Proteomes" id="UP000273119"/>
    </source>
</evidence>
<protein>
    <recommendedName>
        <fullName evidence="7">tRNA(Ile)-lysidine synthase</fullName>
        <ecNumber evidence="7">6.3.4.19</ecNumber>
    </recommendedName>
    <alternativeName>
        <fullName evidence="7">tRNA(Ile)-2-lysyl-cytidine synthase</fullName>
    </alternativeName>
    <alternativeName>
        <fullName evidence="7">tRNA(Ile)-lysidine synthetase</fullName>
    </alternativeName>
</protein>
<dbReference type="RefSeq" id="WP_121484947.1">
    <property type="nucleotide sequence ID" value="NZ_QQXL01000004.1"/>
</dbReference>
<dbReference type="NCBIfam" id="TIGR02432">
    <property type="entry name" value="lysidine_TilS_N"/>
    <property type="match status" value="1"/>
</dbReference>
<gene>
    <name evidence="7 10" type="primary">tilS</name>
    <name evidence="10" type="ORF">DWQ67_07240</name>
</gene>